<dbReference type="Proteomes" id="UP000662939">
    <property type="component" value="Chromosome"/>
</dbReference>
<organism evidence="2 3">
    <name type="scientific">Natronoglycomyces albus</name>
    <dbReference type="NCBI Taxonomy" id="2811108"/>
    <lineage>
        <taxon>Bacteria</taxon>
        <taxon>Bacillati</taxon>
        <taxon>Actinomycetota</taxon>
        <taxon>Actinomycetes</taxon>
        <taxon>Glycomycetales</taxon>
        <taxon>Glycomycetaceae</taxon>
        <taxon>Natronoglycomyces</taxon>
    </lineage>
</organism>
<keyword evidence="3" id="KW-1185">Reference proteome</keyword>
<dbReference type="KEGG" id="nav:JQS30_02015"/>
<reference evidence="2" key="1">
    <citation type="submission" date="2021-02" db="EMBL/GenBank/DDBJ databases">
        <title>Natronoglycomyces albus gen. nov., sp. nov, a haloalkaliphilic actinobacterium from a soda solonchak soil.</title>
        <authorList>
            <person name="Sorokin D.Y."/>
            <person name="Khijniak T.V."/>
            <person name="Zakharycheva A.P."/>
            <person name="Boueva O.V."/>
            <person name="Ariskina E.V."/>
            <person name="Hahnke R.L."/>
            <person name="Bunk B."/>
            <person name="Sproer C."/>
            <person name="Schumann P."/>
            <person name="Evtushenko L.I."/>
            <person name="Kublanov I.V."/>
        </authorList>
    </citation>
    <scope>NUCLEOTIDE SEQUENCE</scope>
    <source>
        <strain evidence="2">DSM 106290</strain>
    </source>
</reference>
<gene>
    <name evidence="2" type="ORF">JQS30_02015</name>
</gene>
<dbReference type="EMBL" id="CP070496">
    <property type="protein sequence ID" value="QSB05727.1"/>
    <property type="molecule type" value="Genomic_DNA"/>
</dbReference>
<evidence type="ECO:0000313" key="3">
    <source>
        <dbReference type="Proteomes" id="UP000662939"/>
    </source>
</evidence>
<feature type="signal peptide" evidence="1">
    <location>
        <begin position="1"/>
        <end position="23"/>
    </location>
</feature>
<accession>A0A895XKY2</accession>
<sequence>MRPLSIVSVLAAMAALIIGCSSSSEDTARNQHEDVLIDPRTGETIDPDEHDDIEILPPHEPGSSLEPDVFDAARQLQRDLIEAGPITTETYEDALDRVVECSADFGVVATIDEPHPIRVNVRDTYVRNEDIPEELEGPESLTYIRPYDDCVYAHLTLLQGSIEPVMADDLMEYATACLQEEGHSPTGTEQNMDELRSSVDNSRGVVEGCVAEGLNELYPGTEMVMG</sequence>
<dbReference type="PROSITE" id="PS51257">
    <property type="entry name" value="PROKAR_LIPOPROTEIN"/>
    <property type="match status" value="1"/>
</dbReference>
<evidence type="ECO:0000256" key="1">
    <source>
        <dbReference type="SAM" id="SignalP"/>
    </source>
</evidence>
<feature type="chain" id="PRO_5034256196" description="Lipoprotein" evidence="1">
    <location>
        <begin position="24"/>
        <end position="226"/>
    </location>
</feature>
<name>A0A895XKY2_9ACTN</name>
<protein>
    <recommendedName>
        <fullName evidence="4">Lipoprotein</fullName>
    </recommendedName>
</protein>
<dbReference type="RefSeq" id="WP_213171739.1">
    <property type="nucleotide sequence ID" value="NZ_CP070496.1"/>
</dbReference>
<keyword evidence="1" id="KW-0732">Signal</keyword>
<dbReference type="AlphaFoldDB" id="A0A895XKY2"/>
<evidence type="ECO:0000313" key="2">
    <source>
        <dbReference type="EMBL" id="QSB05727.1"/>
    </source>
</evidence>
<proteinExistence type="predicted"/>
<evidence type="ECO:0008006" key="4">
    <source>
        <dbReference type="Google" id="ProtNLM"/>
    </source>
</evidence>